<sequence>MCSASLPPQLSPLSLLSLSPCNRSSSIHSSPFFLPPALLPPFLFSCARGRRGHHLPRASRPRCFSSCCCSSCSRGGRPVGGAWRTRKGRTWGSSGPGWRTAEANAV</sequence>
<accession>A0A0A9CNH6</accession>
<reference evidence="1" key="2">
    <citation type="journal article" date="2015" name="Data Brief">
        <title>Shoot transcriptome of the giant reed, Arundo donax.</title>
        <authorList>
            <person name="Barrero R.A."/>
            <person name="Guerrero F.D."/>
            <person name="Moolhuijzen P."/>
            <person name="Goolsby J.A."/>
            <person name="Tidwell J."/>
            <person name="Bellgard S.E."/>
            <person name="Bellgard M.I."/>
        </authorList>
    </citation>
    <scope>NUCLEOTIDE SEQUENCE</scope>
    <source>
        <tissue evidence="1">Shoot tissue taken approximately 20 cm above the soil surface</tissue>
    </source>
</reference>
<reference evidence="1" key="1">
    <citation type="submission" date="2014-09" db="EMBL/GenBank/DDBJ databases">
        <authorList>
            <person name="Magalhaes I.L.F."/>
            <person name="Oliveira U."/>
            <person name="Santos F.R."/>
            <person name="Vidigal T.H.D.A."/>
            <person name="Brescovit A.D."/>
            <person name="Santos A.J."/>
        </authorList>
    </citation>
    <scope>NUCLEOTIDE SEQUENCE</scope>
    <source>
        <tissue evidence="1">Shoot tissue taken approximately 20 cm above the soil surface</tissue>
    </source>
</reference>
<proteinExistence type="predicted"/>
<dbReference type="EMBL" id="GBRH01220799">
    <property type="protein sequence ID" value="JAD77096.1"/>
    <property type="molecule type" value="Transcribed_RNA"/>
</dbReference>
<name>A0A0A9CNH6_ARUDO</name>
<organism evidence="1">
    <name type="scientific">Arundo donax</name>
    <name type="common">Giant reed</name>
    <name type="synonym">Donax arundinaceus</name>
    <dbReference type="NCBI Taxonomy" id="35708"/>
    <lineage>
        <taxon>Eukaryota</taxon>
        <taxon>Viridiplantae</taxon>
        <taxon>Streptophyta</taxon>
        <taxon>Embryophyta</taxon>
        <taxon>Tracheophyta</taxon>
        <taxon>Spermatophyta</taxon>
        <taxon>Magnoliopsida</taxon>
        <taxon>Liliopsida</taxon>
        <taxon>Poales</taxon>
        <taxon>Poaceae</taxon>
        <taxon>PACMAD clade</taxon>
        <taxon>Arundinoideae</taxon>
        <taxon>Arundineae</taxon>
        <taxon>Arundo</taxon>
    </lineage>
</organism>
<evidence type="ECO:0000313" key="1">
    <source>
        <dbReference type="EMBL" id="JAD77096.1"/>
    </source>
</evidence>
<protein>
    <submittedName>
        <fullName evidence="1">p2C10</fullName>
    </submittedName>
</protein>
<dbReference type="AlphaFoldDB" id="A0A0A9CNH6"/>